<evidence type="ECO:0000313" key="3">
    <source>
        <dbReference type="Proteomes" id="UP000046090"/>
    </source>
</evidence>
<dbReference type="EMBL" id="CDMK01000002">
    <property type="protein sequence ID" value="CRI34907.1"/>
    <property type="molecule type" value="Genomic_DNA"/>
</dbReference>
<dbReference type="Proteomes" id="UP000046090">
    <property type="component" value="Unassembled WGS sequence"/>
</dbReference>
<protein>
    <submittedName>
        <fullName evidence="2">Uncharacterized protein</fullName>
    </submittedName>
</protein>
<keyword evidence="1" id="KW-0472">Membrane</keyword>
<gene>
    <name evidence="2" type="ORF">HHE01_07080</name>
</gene>
<feature type="transmembrane region" description="Helical" evidence="1">
    <location>
        <begin position="82"/>
        <end position="101"/>
    </location>
</feature>
<feature type="transmembrane region" description="Helical" evidence="1">
    <location>
        <begin position="32"/>
        <end position="53"/>
    </location>
</feature>
<evidence type="ECO:0000256" key="1">
    <source>
        <dbReference type="SAM" id="Phobius"/>
    </source>
</evidence>
<keyword evidence="1" id="KW-1133">Transmembrane helix</keyword>
<feature type="transmembrane region" description="Helical" evidence="1">
    <location>
        <begin position="113"/>
        <end position="135"/>
    </location>
</feature>
<feature type="transmembrane region" description="Helical" evidence="1">
    <location>
        <begin position="147"/>
        <end position="165"/>
    </location>
</feature>
<sequence length="924" mass="102547">MRFVIELELFAFSALMLLEALSKTVQHGTLSWTQILLMCLVAWALFRSFSLLLPRVAERIRGKVFKDSSSYSKIIQNDARGVACFIVVQLLLITLCAHYLWEQAPKEWALFKKIIQLLLGVQGVVLIAMFMWAIFLSFWNKVRKIDVLYLAGCLGVLVAGIYFGWPHFLYHISWGVVWIYLWLFLYLFYGFGRALKFKVKLKPFFQNIQDLKEAKTLCLRVHDLYLEPKNEKYADLADMLTSDLLVYAFAHEKIMALEVPYKEGNDTIYIYRNTLGLLAHATEIAISWENKSSAQEILTRLNNTNCLAKALDALEQDPYLAQIEQGSGLDALHRILEYYKQAPTQFMDALMAQAPNLSFGQYVLEGQYYYMPFSSLKAYDLCASCGKLVPKKDPYLGEFFCSQECRLTESLCEGISESLSPYMPEEQSLEDYYARLESKTEEHIAQVHAQLEMLASVTNTIKVAQNWAELYKPLSNPKTGHGWMAEILNNRIDLKAGKDAQIVGGGNAKGGADRLVDGIEIQSKYYESAKKSLDAYFHSKDSQGHEIVYLNKENQPMALEIPKDQYDEAINLIDEGDFDAELEKLGITREEFKENLLPGVSMQEAKANMRFFTKESLEFDSERAGIGACTTLGVSFVCSTALLLLRGENVRDALKSALFASILNASKSFTISIMAMQAQRIGALDKFLKSAINFDFKDNCIGRSLAQMGGASKDISTNAAANTVLRSSVVTTGVTIIFNSAIEAIQLARGKISGMQCFKNIVVGGVQAVGATAGAVAGAALTGFATGATSGSIIPVFGTIVGGIAGGIAGLALGAKLTSTIQEDRARIYTLFFGHIRYLALLFKMDKQELEAFSAMIDATIAEHGEETFFKKISPRANLTLPHINAILKPMAVIVVSARPKIPPAIFHSLYAKQAEAELLEDLS</sequence>
<dbReference type="AlphaFoldDB" id="A0A0K2Y9R2"/>
<feature type="transmembrane region" description="Helical" evidence="1">
    <location>
        <begin position="761"/>
        <end position="781"/>
    </location>
</feature>
<organism evidence="2 3">
    <name type="scientific">Helicobacter heilmannii</name>
    <dbReference type="NCBI Taxonomy" id="35817"/>
    <lineage>
        <taxon>Bacteria</taxon>
        <taxon>Pseudomonadati</taxon>
        <taxon>Campylobacterota</taxon>
        <taxon>Epsilonproteobacteria</taxon>
        <taxon>Campylobacterales</taxon>
        <taxon>Helicobacteraceae</taxon>
        <taxon>Helicobacter</taxon>
    </lineage>
</organism>
<feature type="transmembrane region" description="Helical" evidence="1">
    <location>
        <begin position="171"/>
        <end position="192"/>
    </location>
</feature>
<feature type="transmembrane region" description="Helical" evidence="1">
    <location>
        <begin position="793"/>
        <end position="814"/>
    </location>
</feature>
<proteinExistence type="predicted"/>
<accession>A0A0K2Y9R2</accession>
<keyword evidence="1" id="KW-0812">Transmembrane</keyword>
<keyword evidence="3" id="KW-1185">Reference proteome</keyword>
<evidence type="ECO:0000313" key="2">
    <source>
        <dbReference type="EMBL" id="CRI34907.1"/>
    </source>
</evidence>
<reference evidence="3" key="1">
    <citation type="submission" date="2014-12" db="EMBL/GenBank/DDBJ databases">
        <authorList>
            <person name="Smet A."/>
        </authorList>
    </citation>
    <scope>NUCLEOTIDE SEQUENCE [LARGE SCALE GENOMIC DNA]</scope>
</reference>
<name>A0A0K2Y9R2_HELHE</name>